<protein>
    <submittedName>
        <fullName evidence="2">DUF349 domain-containing protein</fullName>
    </submittedName>
</protein>
<dbReference type="Pfam" id="PF03993">
    <property type="entry name" value="DUF349"/>
    <property type="match status" value="2"/>
</dbReference>
<sequence>MRVQQHTPKLTGGYRRDHMLSWIFKKFGRKSADATATPSAAKSKGKQTANAQAQAAQAERAVEQKAAQKSQKLEAVKAAKADWAPRLQAAMGDDAALLTLAQTAPLLDIKLAAVEALTGEAALKQAEREFRSHDRRVHRVAKTRLEAAVARREARAQAQTLIASATALSAEPHLAINVLVSLDRDWQALDPELLEPAQIEQFRGLSGALNSNLRQRSELEQALQRWTADATQSLNTWAEAAEQAAAAGLKDDLSAQAQGLQQLQQRCPDLSAAAGSAAHIALVGNVGEALQALQQTEARLTWLAALDSADAAPAAETKLDVDPEAGSPEATAPTAPSTPSIKQQWQLMEPVADASLSRLLNQRFEQWLRAHAPAQLDDQPAAQTEASPKPKRSAEARNKRPSLSSASPEQTAQFQTILEQAEADQAAGLLSDMQQKLLQIDDLLQGVDPASLAEALRERHLPLLAERNRLRDWEQWGGARALDALVAEAESLAEATAAAQAAAAPAEAQPNVAAEPADDTVAEATADGEAVAPSAPVKPAKLNLKAQREAIQALRKRWKEVDRLSAGAGQALWQRFDAALQIANQPVAAQLAELKIAREANLASRELLLDQLDALPEASADAAGEAASAQWKECLRALSAFQLAWRQLGPVEHTVPMANREALLQRQRASLDRIELPLQQARRAAEAQRELLIKRAEALLQELQQNPQLRDVTQRVRDLQAEWQEQARSLALARPTENDLWSRFKAATDAVFAQRSAAFDAREEAQASSLAEYEASLQRLIALTVETPDAEIRRTLAEVDRAWRQGAELPRAVANALDARLQAAHAAAMQILDGRGQLIWQAQCEALSAKLRLCESKEGQQPDGSDGADELDFATRWAALPALPAGWDLALTQRAPAKVDLDDLLLQLEAALDMPASEAMQAARRLLKLKTMKDVLEGRASSQQGALQQAAWLSTGLRANNCTPAQAQRLHAVIAALSKAPAGTFGA</sequence>
<dbReference type="InterPro" id="IPR007139">
    <property type="entry name" value="DUF349"/>
</dbReference>
<evidence type="ECO:0000313" key="3">
    <source>
        <dbReference type="Proteomes" id="UP001209701"/>
    </source>
</evidence>
<dbReference type="RefSeq" id="WP_263572399.1">
    <property type="nucleotide sequence ID" value="NZ_JAJIRN010000007.1"/>
</dbReference>
<keyword evidence="3" id="KW-1185">Reference proteome</keyword>
<feature type="compositionally biased region" description="Low complexity" evidence="1">
    <location>
        <begin position="373"/>
        <end position="383"/>
    </location>
</feature>
<gene>
    <name evidence="2" type="ORF">LNV07_17185</name>
</gene>
<accession>A0ABT2YII8</accession>
<dbReference type="Proteomes" id="UP001209701">
    <property type="component" value="Unassembled WGS sequence"/>
</dbReference>
<evidence type="ECO:0000256" key="1">
    <source>
        <dbReference type="SAM" id="MobiDB-lite"/>
    </source>
</evidence>
<comment type="caution">
    <text evidence="2">The sequence shown here is derived from an EMBL/GenBank/DDBJ whole genome shotgun (WGS) entry which is preliminary data.</text>
</comment>
<dbReference type="EMBL" id="JAJIRN010000007">
    <property type="protein sequence ID" value="MCV2369818.1"/>
    <property type="molecule type" value="Genomic_DNA"/>
</dbReference>
<evidence type="ECO:0000313" key="2">
    <source>
        <dbReference type="EMBL" id="MCV2369818.1"/>
    </source>
</evidence>
<feature type="region of interest" description="Disordered" evidence="1">
    <location>
        <begin position="373"/>
        <end position="411"/>
    </location>
</feature>
<feature type="region of interest" description="Disordered" evidence="1">
    <location>
        <begin position="314"/>
        <end position="341"/>
    </location>
</feature>
<feature type="compositionally biased region" description="Low complexity" evidence="1">
    <location>
        <begin position="324"/>
        <end position="340"/>
    </location>
</feature>
<reference evidence="2 3" key="1">
    <citation type="submission" date="2021-11" db="EMBL/GenBank/DDBJ databases">
        <authorList>
            <person name="Liang Q."/>
            <person name="Mou H."/>
            <person name="Liu Z."/>
        </authorList>
    </citation>
    <scope>NUCLEOTIDE SEQUENCE [LARGE SCALE GENOMIC DNA]</scope>
    <source>
        <strain evidence="2 3">CHU3</strain>
    </source>
</reference>
<organism evidence="2 3">
    <name type="scientific">Roseateles oligotrophus</name>
    <dbReference type="NCBI Taxonomy" id="1769250"/>
    <lineage>
        <taxon>Bacteria</taxon>
        <taxon>Pseudomonadati</taxon>
        <taxon>Pseudomonadota</taxon>
        <taxon>Betaproteobacteria</taxon>
        <taxon>Burkholderiales</taxon>
        <taxon>Sphaerotilaceae</taxon>
        <taxon>Roseateles</taxon>
    </lineage>
</organism>
<name>A0ABT2YII8_9BURK</name>
<proteinExistence type="predicted"/>
<feature type="compositionally biased region" description="Polar residues" evidence="1">
    <location>
        <begin position="401"/>
        <end position="411"/>
    </location>
</feature>